<reference evidence="2 3" key="1">
    <citation type="submission" date="2019-11" db="EMBL/GenBank/DDBJ databases">
        <title>Whole genome sequence of Haloferax sp. MBLA0076.</title>
        <authorList>
            <person name="Seo M.-J."/>
            <person name="Cho E.-S."/>
        </authorList>
    </citation>
    <scope>NUCLEOTIDE SEQUENCE [LARGE SCALE GENOMIC DNA]</scope>
    <source>
        <strain evidence="2 3">MBLA0076</strain>
    </source>
</reference>
<dbReference type="EMBL" id="WKJO01000001">
    <property type="protein sequence ID" value="MRX22708.1"/>
    <property type="molecule type" value="Genomic_DNA"/>
</dbReference>
<feature type="transmembrane region" description="Helical" evidence="1">
    <location>
        <begin position="207"/>
        <end position="225"/>
    </location>
</feature>
<comment type="caution">
    <text evidence="2">The sequence shown here is derived from an EMBL/GenBank/DDBJ whole genome shotgun (WGS) entry which is preliminary data.</text>
</comment>
<feature type="transmembrane region" description="Helical" evidence="1">
    <location>
        <begin position="174"/>
        <end position="195"/>
    </location>
</feature>
<evidence type="ECO:0000256" key="1">
    <source>
        <dbReference type="SAM" id="Phobius"/>
    </source>
</evidence>
<dbReference type="AlphaFoldDB" id="A0A6A8GHN2"/>
<evidence type="ECO:0000313" key="3">
    <source>
        <dbReference type="Proteomes" id="UP000439022"/>
    </source>
</evidence>
<evidence type="ECO:0000313" key="2">
    <source>
        <dbReference type="EMBL" id="MRX22708.1"/>
    </source>
</evidence>
<keyword evidence="1" id="KW-0472">Membrane</keyword>
<keyword evidence="3" id="KW-1185">Reference proteome</keyword>
<accession>A0A6A8GHN2</accession>
<dbReference type="Proteomes" id="UP000439022">
    <property type="component" value="Unassembled WGS sequence"/>
</dbReference>
<sequence>MSTRHVGLTAPLRVPVVRWLVVLCWVEALAVSVYLLATPVRVESLRYVLYPFVWINVGFAAVLWTNPPETSRRLELVAGTVAIAYFFVLAGLAGLVSVDFSALLGGGHAHAGSGHTMGWQFTLTAPGWGPRFGYTGDVVSAAFVPYRVVGYLALSYLVYAAVLDTARTVLSGALGLVSCIGCTFPVVAGLTAGLAGGTGVVSALQTLSIDLSTVVFVAAVVVLAFRPSTDGETGK</sequence>
<dbReference type="RefSeq" id="WP_151163166.1">
    <property type="nucleotide sequence ID" value="NZ_WKJO01000001.1"/>
</dbReference>
<keyword evidence="1" id="KW-1133">Transmembrane helix</keyword>
<proteinExistence type="predicted"/>
<dbReference type="Pfam" id="PF24412">
    <property type="entry name" value="DUF7546"/>
    <property type="match status" value="1"/>
</dbReference>
<feature type="transmembrane region" description="Helical" evidence="1">
    <location>
        <begin position="12"/>
        <end position="35"/>
    </location>
</feature>
<name>A0A6A8GHN2_9EURY</name>
<feature type="transmembrane region" description="Helical" evidence="1">
    <location>
        <begin position="144"/>
        <end position="162"/>
    </location>
</feature>
<organism evidence="2 3">
    <name type="scientific">Haloferax litoreum</name>
    <dbReference type="NCBI Taxonomy" id="2666140"/>
    <lineage>
        <taxon>Archaea</taxon>
        <taxon>Methanobacteriati</taxon>
        <taxon>Methanobacteriota</taxon>
        <taxon>Stenosarchaea group</taxon>
        <taxon>Halobacteria</taxon>
        <taxon>Halobacteriales</taxon>
        <taxon>Haloferacaceae</taxon>
        <taxon>Haloferax</taxon>
    </lineage>
</organism>
<gene>
    <name evidence="2" type="ORF">GJR96_12200</name>
</gene>
<dbReference type="InterPro" id="IPR055968">
    <property type="entry name" value="DUF7546"/>
</dbReference>
<feature type="transmembrane region" description="Helical" evidence="1">
    <location>
        <begin position="76"/>
        <end position="96"/>
    </location>
</feature>
<protein>
    <submittedName>
        <fullName evidence="2">Uncharacterized protein</fullName>
    </submittedName>
</protein>
<feature type="transmembrane region" description="Helical" evidence="1">
    <location>
        <begin position="47"/>
        <end position="64"/>
    </location>
</feature>
<keyword evidence="1" id="KW-0812">Transmembrane</keyword>